<organism evidence="2 3">
    <name type="scientific">Haladaptatus litoreus</name>
    <dbReference type="NCBI Taxonomy" id="553468"/>
    <lineage>
        <taxon>Archaea</taxon>
        <taxon>Methanobacteriati</taxon>
        <taxon>Methanobacteriota</taxon>
        <taxon>Stenosarchaea group</taxon>
        <taxon>Halobacteria</taxon>
        <taxon>Halobacteriales</taxon>
        <taxon>Haladaptataceae</taxon>
        <taxon>Haladaptatus</taxon>
    </lineage>
</organism>
<evidence type="ECO:0000313" key="2">
    <source>
        <dbReference type="EMBL" id="SIR09782.1"/>
    </source>
</evidence>
<evidence type="ECO:0000256" key="1">
    <source>
        <dbReference type="SAM" id="Phobius"/>
    </source>
</evidence>
<accession>A0A1N6Y575</accession>
<evidence type="ECO:0000313" key="3">
    <source>
        <dbReference type="Proteomes" id="UP000186914"/>
    </source>
</evidence>
<dbReference type="EMBL" id="FTNO01000001">
    <property type="protein sequence ID" value="SIR09782.1"/>
    <property type="molecule type" value="Genomic_DNA"/>
</dbReference>
<keyword evidence="3" id="KW-1185">Reference proteome</keyword>
<name>A0A1N6Y575_9EURY</name>
<feature type="transmembrane region" description="Helical" evidence="1">
    <location>
        <begin position="20"/>
        <end position="41"/>
    </location>
</feature>
<dbReference type="Proteomes" id="UP000186914">
    <property type="component" value="Unassembled WGS sequence"/>
</dbReference>
<keyword evidence="1" id="KW-0472">Membrane</keyword>
<gene>
    <name evidence="2" type="ORF">SAMN05421858_1407</name>
</gene>
<reference evidence="3" key="1">
    <citation type="submission" date="2017-01" db="EMBL/GenBank/DDBJ databases">
        <authorList>
            <person name="Varghese N."/>
            <person name="Submissions S."/>
        </authorList>
    </citation>
    <scope>NUCLEOTIDE SEQUENCE [LARGE SCALE GENOMIC DNA]</scope>
    <source>
        <strain evidence="3">CGMCC 1.7737</strain>
    </source>
</reference>
<dbReference type="RefSeq" id="WP_281247662.1">
    <property type="nucleotide sequence ID" value="NZ_FTNO01000001.1"/>
</dbReference>
<dbReference type="AlphaFoldDB" id="A0A1N6Y575"/>
<protein>
    <submittedName>
        <fullName evidence="2">Uncharacterized protein</fullName>
    </submittedName>
</protein>
<proteinExistence type="predicted"/>
<keyword evidence="1" id="KW-0812">Transmembrane</keyword>
<sequence>MNLPADFDHPAWLTAAGTIASYLLILAVMTVLLFGVPYLIFTAL</sequence>
<keyword evidence="1" id="KW-1133">Transmembrane helix</keyword>